<dbReference type="AlphaFoldDB" id="A0AAD5H466"/>
<accession>A0AAD5H466</accession>
<comment type="caution">
    <text evidence="3">The sequence shown here is derived from an EMBL/GenBank/DDBJ whole genome shotgun (WGS) entry which is preliminary data.</text>
</comment>
<organism evidence="3 4">
    <name type="scientific">Chlorella ohadii</name>
    <dbReference type="NCBI Taxonomy" id="2649997"/>
    <lineage>
        <taxon>Eukaryota</taxon>
        <taxon>Viridiplantae</taxon>
        <taxon>Chlorophyta</taxon>
        <taxon>core chlorophytes</taxon>
        <taxon>Trebouxiophyceae</taxon>
        <taxon>Chlorellales</taxon>
        <taxon>Chlorellaceae</taxon>
        <taxon>Chlorella clade</taxon>
        <taxon>Chlorella</taxon>
    </lineage>
</organism>
<sequence>MPPPSDADSPSGILALPEELLVHVFAGMDLADRHRGLALCCRGWHRLVCSSPMLLRSVSVSIPNTPAFMTRLRSLCQWLLRRAAPHMEQLRLRLSHEAAGAWNDVESQWWRLDFTTTLAAAMAACGMHGRLRDLSLQLDIDFSIHLGSWMAPLASLQRLTAALLTNLQQLVLLPRLETSDEEEDDGPWEQLCSLTCLRMSGFSTRAPRGLGALTQLRSLHLARPSGGDLFSSAEAELLHEALPALQHLTHLGLELVLLSPPASLASLRQLRSFGFLSYEDSDDPEDPGQLPAGPWVAGLQRLAGSCSLLTASLPVLEAASQLQELGLLVVVDSEQQAALRILQWAAGRPALRRVRVECLGRLGSAVRRAVSGAARQLPQLELDVYQFEDPPWLDEYDWQAVFPDLPPVPSCP</sequence>
<feature type="domain" description="F-box" evidence="2">
    <location>
        <begin position="10"/>
        <end position="58"/>
    </location>
</feature>
<protein>
    <recommendedName>
        <fullName evidence="2">F-box domain-containing protein</fullName>
    </recommendedName>
</protein>
<keyword evidence="4" id="KW-1185">Reference proteome</keyword>
<gene>
    <name evidence="3" type="ORF">COHA_003211</name>
</gene>
<evidence type="ECO:0000313" key="3">
    <source>
        <dbReference type="EMBL" id="KAI7843231.1"/>
    </source>
</evidence>
<dbReference type="SUPFAM" id="SSF81383">
    <property type="entry name" value="F-box domain"/>
    <property type="match status" value="1"/>
</dbReference>
<dbReference type="SUPFAM" id="SSF52047">
    <property type="entry name" value="RNI-like"/>
    <property type="match status" value="1"/>
</dbReference>
<dbReference type="Gene3D" id="3.80.10.10">
    <property type="entry name" value="Ribonuclease Inhibitor"/>
    <property type="match status" value="1"/>
</dbReference>
<dbReference type="Proteomes" id="UP001205105">
    <property type="component" value="Unassembled WGS sequence"/>
</dbReference>
<dbReference type="InterPro" id="IPR032675">
    <property type="entry name" value="LRR_dom_sf"/>
</dbReference>
<evidence type="ECO:0000256" key="1">
    <source>
        <dbReference type="ARBA" id="ARBA00004430"/>
    </source>
</evidence>
<dbReference type="GO" id="GO:0005930">
    <property type="term" value="C:axoneme"/>
    <property type="evidence" value="ECO:0007669"/>
    <property type="project" value="UniProtKB-SubCell"/>
</dbReference>
<name>A0AAD5H466_9CHLO</name>
<evidence type="ECO:0000313" key="4">
    <source>
        <dbReference type="Proteomes" id="UP001205105"/>
    </source>
</evidence>
<dbReference type="Pfam" id="PF12937">
    <property type="entry name" value="F-box-like"/>
    <property type="match status" value="1"/>
</dbReference>
<dbReference type="InterPro" id="IPR036047">
    <property type="entry name" value="F-box-like_dom_sf"/>
</dbReference>
<comment type="subcellular location">
    <subcellularLocation>
        <location evidence="1">Cytoplasm</location>
        <location evidence="1">Cytoskeleton</location>
        <location evidence="1">Cilium axoneme</location>
    </subcellularLocation>
</comment>
<dbReference type="InterPro" id="IPR001810">
    <property type="entry name" value="F-box_dom"/>
</dbReference>
<dbReference type="Gene3D" id="1.20.1280.50">
    <property type="match status" value="1"/>
</dbReference>
<evidence type="ECO:0000259" key="2">
    <source>
        <dbReference type="PROSITE" id="PS50181"/>
    </source>
</evidence>
<dbReference type="EMBL" id="JADXDR010000042">
    <property type="protein sequence ID" value="KAI7843231.1"/>
    <property type="molecule type" value="Genomic_DNA"/>
</dbReference>
<dbReference type="PROSITE" id="PS50181">
    <property type="entry name" value="FBOX"/>
    <property type="match status" value="1"/>
</dbReference>
<reference evidence="3" key="1">
    <citation type="submission" date="2020-11" db="EMBL/GenBank/DDBJ databases">
        <title>Chlorella ohadii genome sequencing and assembly.</title>
        <authorList>
            <person name="Murik O."/>
            <person name="Treves H."/>
            <person name="Kedem I."/>
            <person name="Shotland Y."/>
            <person name="Kaplan A."/>
        </authorList>
    </citation>
    <scope>NUCLEOTIDE SEQUENCE</scope>
    <source>
        <strain evidence="3">1</strain>
    </source>
</reference>
<proteinExistence type="predicted"/>